<protein>
    <recommendedName>
        <fullName evidence="3">Glycerate kinase</fullName>
    </recommendedName>
</protein>
<dbReference type="AlphaFoldDB" id="A0A6J4PYJ4"/>
<accession>A0A6J4PYJ4</accession>
<dbReference type="EMBL" id="CADCUX010000526">
    <property type="protein sequence ID" value="CAA9428286.1"/>
    <property type="molecule type" value="Genomic_DNA"/>
</dbReference>
<organism evidence="2">
    <name type="scientific">uncultured Ramlibacter sp</name>
    <dbReference type="NCBI Taxonomy" id="260755"/>
    <lineage>
        <taxon>Bacteria</taxon>
        <taxon>Pseudomonadati</taxon>
        <taxon>Pseudomonadota</taxon>
        <taxon>Betaproteobacteria</taxon>
        <taxon>Burkholderiales</taxon>
        <taxon>Comamonadaceae</taxon>
        <taxon>Ramlibacter</taxon>
        <taxon>environmental samples</taxon>
    </lineage>
</organism>
<reference evidence="2" key="1">
    <citation type="submission" date="2020-02" db="EMBL/GenBank/DDBJ databases">
        <authorList>
            <person name="Meier V. D."/>
        </authorList>
    </citation>
    <scope>NUCLEOTIDE SEQUENCE</scope>
    <source>
        <strain evidence="2">AVDCRST_MAG51</strain>
    </source>
</reference>
<evidence type="ECO:0000256" key="1">
    <source>
        <dbReference type="SAM" id="Phobius"/>
    </source>
</evidence>
<keyword evidence="1" id="KW-0812">Transmembrane</keyword>
<gene>
    <name evidence="2" type="ORF">AVDCRST_MAG51-2460</name>
</gene>
<keyword evidence="1" id="KW-1133">Transmembrane helix</keyword>
<feature type="transmembrane region" description="Helical" evidence="1">
    <location>
        <begin position="12"/>
        <end position="32"/>
    </location>
</feature>
<proteinExistence type="predicted"/>
<name>A0A6J4PYJ4_9BURK</name>
<sequence>MRRGGRTRDNRPMNWQRILVPIAGVALVVFAWRSFGGPGVALVAGGILMWVLLHFTRVMQVLKRASDRPIGTVASAVMLNAKLQPGLTLLHVIGLTRALGEQRTPKDQQPEVYRWGDASGSWVDCEFQQGKLVKWSMVRPPADGEAGAGPQ</sequence>
<evidence type="ECO:0000313" key="2">
    <source>
        <dbReference type="EMBL" id="CAA9428286.1"/>
    </source>
</evidence>
<keyword evidence="1" id="KW-0472">Membrane</keyword>
<feature type="transmembrane region" description="Helical" evidence="1">
    <location>
        <begin position="38"/>
        <end position="56"/>
    </location>
</feature>
<evidence type="ECO:0008006" key="3">
    <source>
        <dbReference type="Google" id="ProtNLM"/>
    </source>
</evidence>